<comment type="similarity">
    <text evidence="1 3">Belongs to the class-II DAHP synthase family.</text>
</comment>
<comment type="catalytic activity">
    <reaction evidence="3">
        <text>D-erythrose 4-phosphate + phosphoenolpyruvate + H2O = 7-phospho-2-dehydro-3-deoxy-D-arabino-heptonate + phosphate</text>
        <dbReference type="Rhea" id="RHEA:14717"/>
        <dbReference type="ChEBI" id="CHEBI:15377"/>
        <dbReference type="ChEBI" id="CHEBI:16897"/>
        <dbReference type="ChEBI" id="CHEBI:43474"/>
        <dbReference type="ChEBI" id="CHEBI:58394"/>
        <dbReference type="ChEBI" id="CHEBI:58702"/>
        <dbReference type="EC" id="2.5.1.54"/>
    </reaction>
</comment>
<evidence type="ECO:0000256" key="3">
    <source>
        <dbReference type="RuleBase" id="RU363071"/>
    </source>
</evidence>
<dbReference type="SUPFAM" id="SSF51569">
    <property type="entry name" value="Aldolase"/>
    <property type="match status" value="1"/>
</dbReference>
<dbReference type="PANTHER" id="PTHR21337:SF0">
    <property type="entry name" value="PHOSPHO-2-DEHYDRO-3-DEOXYHEPTONATE ALDOLASE"/>
    <property type="match status" value="1"/>
</dbReference>
<dbReference type="InterPro" id="IPR013785">
    <property type="entry name" value="Aldolase_TIM"/>
</dbReference>
<keyword evidence="5" id="KW-1185">Reference proteome</keyword>
<keyword evidence="3" id="KW-0057">Aromatic amino acid biosynthesis</keyword>
<dbReference type="InterPro" id="IPR002480">
    <property type="entry name" value="DAHP_synth_2"/>
</dbReference>
<dbReference type="GO" id="GO:0003849">
    <property type="term" value="F:3-deoxy-7-phosphoheptulonate synthase activity"/>
    <property type="evidence" value="ECO:0007669"/>
    <property type="project" value="UniProtKB-EC"/>
</dbReference>
<evidence type="ECO:0000313" key="4">
    <source>
        <dbReference type="EMBL" id="MFC4148104.1"/>
    </source>
</evidence>
<sequence length="457" mass="50156">MFAYWQEPFLVALAGYRTWPCANRGDAYTFRTGSRRQRGSRTGPAQCRGRDCMTSPRLLARRSDAPTTDSWSPASWRTLPIEQQPPWPDRDELEAVADYLHGLPALTPADEILRLREDLAKASAGQAFLLQAGDCAEPLGLAATASARMKHTVIASLTARLERELHRPAVGVGRLAGQFAKPRSEPFESVNGQLLPAFRGLMVNEPDASSQARLPDPYRLLSCYYTARQVVAELAAAGGGVRTSHEVLILEYEQALTRYDEVTDQWFLRSTHLPWVGDRTRRLDGAHLHFLAGLANPVAVKVGPTATPEQVVQMCDLLDPHRLPGRLTLISRMGHRHVTDHLPPLVRAVADAGHAAGWVCDAMHGNTVRGAGGVKTRHLDAIVTELTTFVEVLHSHGREPAGLHLELAADDVTECVGGVSVADESHLSRAYRSLCDPRLNNEQVEMVVDAFIAAMHR</sequence>
<comment type="pathway">
    <text evidence="3">Metabolic intermediate biosynthesis; chorismate biosynthesis; chorismate from D-erythrose 4-phosphate and phosphoenolpyruvate: step 1/7.</text>
</comment>
<evidence type="ECO:0000313" key="5">
    <source>
        <dbReference type="Proteomes" id="UP001595788"/>
    </source>
</evidence>
<keyword evidence="3" id="KW-0028">Amino-acid biosynthesis</keyword>
<evidence type="ECO:0000256" key="2">
    <source>
        <dbReference type="ARBA" id="ARBA00022679"/>
    </source>
</evidence>
<dbReference type="EC" id="2.5.1.54" evidence="3"/>
<dbReference type="Proteomes" id="UP001595788">
    <property type="component" value="Unassembled WGS sequence"/>
</dbReference>
<proteinExistence type="inferred from homology"/>
<dbReference type="PANTHER" id="PTHR21337">
    <property type="entry name" value="PHOSPHO-2-DEHYDRO-3-DEOXYHEPTONATE ALDOLASE 1, 2"/>
    <property type="match status" value="1"/>
</dbReference>
<evidence type="ECO:0000256" key="1">
    <source>
        <dbReference type="ARBA" id="ARBA00008911"/>
    </source>
</evidence>
<keyword evidence="2 3" id="KW-0808">Transferase</keyword>
<reference evidence="5" key="1">
    <citation type="journal article" date="2019" name="Int. J. Syst. Evol. Microbiol.">
        <title>The Global Catalogue of Microorganisms (GCM) 10K type strain sequencing project: providing services to taxonomists for standard genome sequencing and annotation.</title>
        <authorList>
            <consortium name="The Broad Institute Genomics Platform"/>
            <consortium name="The Broad Institute Genome Sequencing Center for Infectious Disease"/>
            <person name="Wu L."/>
            <person name="Ma J."/>
        </authorList>
    </citation>
    <scope>NUCLEOTIDE SEQUENCE [LARGE SCALE GENOMIC DNA]</scope>
    <source>
        <strain evidence="5">2803GPT1-18</strain>
    </source>
</reference>
<dbReference type="EMBL" id="JBHSBT010000016">
    <property type="protein sequence ID" value="MFC4148104.1"/>
    <property type="molecule type" value="Genomic_DNA"/>
</dbReference>
<protein>
    <recommendedName>
        <fullName evidence="3">Phospho-2-dehydro-3-deoxyheptonate aldolase</fullName>
        <ecNumber evidence="3">2.5.1.54</ecNumber>
    </recommendedName>
</protein>
<comment type="caution">
    <text evidence="4">The sequence shown here is derived from an EMBL/GenBank/DDBJ whole genome shotgun (WGS) entry which is preliminary data.</text>
</comment>
<name>A0ABV8MDZ3_9ACTN</name>
<dbReference type="Gene3D" id="3.20.20.70">
    <property type="entry name" value="Aldolase class I"/>
    <property type="match status" value="1"/>
</dbReference>
<dbReference type="RefSeq" id="WP_377522274.1">
    <property type="nucleotide sequence ID" value="NZ_JBHSBT010000016.1"/>
</dbReference>
<accession>A0ABV8MDZ3</accession>
<gene>
    <name evidence="4" type="ORF">ACFO0M_17770</name>
</gene>
<organism evidence="4 5">
    <name type="scientific">Micromonospora mangrovi</name>
    <dbReference type="NCBI Taxonomy" id="1182597"/>
    <lineage>
        <taxon>Bacteria</taxon>
        <taxon>Bacillati</taxon>
        <taxon>Actinomycetota</taxon>
        <taxon>Actinomycetes</taxon>
        <taxon>Micromonosporales</taxon>
        <taxon>Micromonosporaceae</taxon>
        <taxon>Micromonospora</taxon>
    </lineage>
</organism>
<dbReference type="Pfam" id="PF01474">
    <property type="entry name" value="DAHP_synth_2"/>
    <property type="match status" value="2"/>
</dbReference>